<name>A0A1B7LZV6_9MICC</name>
<keyword evidence="1" id="KW-0472">Membrane</keyword>
<feature type="transmembrane region" description="Helical" evidence="1">
    <location>
        <begin position="191"/>
        <end position="211"/>
    </location>
</feature>
<organism evidence="2 3">
    <name type="scientific">Enteractinococcus helveticum</name>
    <dbReference type="NCBI Taxonomy" id="1837282"/>
    <lineage>
        <taxon>Bacteria</taxon>
        <taxon>Bacillati</taxon>
        <taxon>Actinomycetota</taxon>
        <taxon>Actinomycetes</taxon>
        <taxon>Micrococcales</taxon>
        <taxon>Micrococcaceae</taxon>
    </lineage>
</organism>
<dbReference type="Pfam" id="PF04657">
    <property type="entry name" value="DMT_YdcZ"/>
    <property type="match status" value="2"/>
</dbReference>
<dbReference type="STRING" id="1837282.A6F49_09500"/>
<evidence type="ECO:0000256" key="1">
    <source>
        <dbReference type="SAM" id="Phobius"/>
    </source>
</evidence>
<keyword evidence="1" id="KW-1133">Transmembrane helix</keyword>
<dbReference type="PANTHER" id="PTHR34821">
    <property type="entry name" value="INNER MEMBRANE PROTEIN YDCZ"/>
    <property type="match status" value="1"/>
</dbReference>
<evidence type="ECO:0000313" key="3">
    <source>
        <dbReference type="Proteomes" id="UP000078292"/>
    </source>
</evidence>
<comment type="caution">
    <text evidence="2">The sequence shown here is derived from an EMBL/GenBank/DDBJ whole genome shotgun (WGS) entry which is preliminary data.</text>
</comment>
<dbReference type="EMBL" id="LXEY01000017">
    <property type="protein sequence ID" value="OAV61198.1"/>
    <property type="molecule type" value="Genomic_DNA"/>
</dbReference>
<feature type="transmembrane region" description="Helical" evidence="1">
    <location>
        <begin position="127"/>
        <end position="149"/>
    </location>
</feature>
<dbReference type="RefSeq" id="WP_043057755.1">
    <property type="nucleotide sequence ID" value="NZ_LXEY01000017.1"/>
</dbReference>
<feature type="transmembrane region" description="Helical" evidence="1">
    <location>
        <begin position="161"/>
        <end position="179"/>
    </location>
</feature>
<feature type="transmembrane region" description="Helical" evidence="1">
    <location>
        <begin position="69"/>
        <end position="96"/>
    </location>
</feature>
<feature type="transmembrane region" description="Helical" evidence="1">
    <location>
        <begin position="290"/>
        <end position="309"/>
    </location>
</feature>
<dbReference type="PANTHER" id="PTHR34821:SF2">
    <property type="entry name" value="INNER MEMBRANE PROTEIN YDCZ"/>
    <property type="match status" value="1"/>
</dbReference>
<dbReference type="GO" id="GO:0005886">
    <property type="term" value="C:plasma membrane"/>
    <property type="evidence" value="ECO:0007669"/>
    <property type="project" value="TreeGrafter"/>
</dbReference>
<gene>
    <name evidence="2" type="ORF">A6F49_09500</name>
</gene>
<proteinExistence type="predicted"/>
<feature type="transmembrane region" description="Helical" evidence="1">
    <location>
        <begin position="258"/>
        <end position="278"/>
    </location>
</feature>
<reference evidence="2 3" key="1">
    <citation type="submission" date="2016-04" db="EMBL/GenBank/DDBJ databases">
        <title>First whole genome shotgun sequence of the bacterium Enteractinococcus sp. strain UASWS1574.</title>
        <authorList>
            <person name="Crovadore J."/>
            <person name="Chablais R."/>
            <person name="Lefort F."/>
        </authorList>
    </citation>
    <scope>NUCLEOTIDE SEQUENCE [LARGE SCALE GENOMIC DNA]</scope>
    <source>
        <strain evidence="2 3">UASWS1574</strain>
    </source>
</reference>
<evidence type="ECO:0000313" key="2">
    <source>
        <dbReference type="EMBL" id="OAV61198.1"/>
    </source>
</evidence>
<sequence length="310" mass="32967">MIYMVLGVAIGVLMPSQSAINNRLRNAVSTPWVMAVISFLVGTVCLVFLTWATVGTMGFELGNFITQPWWIWSGGVFGVIGMTTNVLLLPVIGALYSTMLNLTAQVITTMIIDHLGLFGVDRYPADGWRVTGAVLVMLAAALAVVGGRRRPQLNTQPTSKAWYLAGLGIGVCFGLQVAINGQLTLVLDSAVHSAFISFLVGTLVLIAVVVLTRPSLRLRVPEGVTHNPWWMWLGGILGALYVTGVAFLSPLIGSAVTVVVVQVGLISGSLLVDQFGLLSAPKRAVRPLQVIGLLLMIGGVFVMNAPKIFA</sequence>
<evidence type="ECO:0008006" key="4">
    <source>
        <dbReference type="Google" id="ProtNLM"/>
    </source>
</evidence>
<dbReference type="InterPro" id="IPR006750">
    <property type="entry name" value="YdcZ"/>
</dbReference>
<dbReference type="Proteomes" id="UP000078292">
    <property type="component" value="Unassembled WGS sequence"/>
</dbReference>
<keyword evidence="1" id="KW-0812">Transmembrane</keyword>
<accession>A0A1B7LZV6</accession>
<feature type="transmembrane region" description="Helical" evidence="1">
    <location>
        <begin position="232"/>
        <end position="252"/>
    </location>
</feature>
<keyword evidence="3" id="KW-1185">Reference proteome</keyword>
<dbReference type="AlphaFoldDB" id="A0A1B7LZV6"/>
<feature type="transmembrane region" description="Helical" evidence="1">
    <location>
        <begin position="34"/>
        <end position="57"/>
    </location>
</feature>
<protein>
    <recommendedName>
        <fullName evidence="4">Orotate transporter</fullName>
    </recommendedName>
</protein>
<dbReference type="OrthoDB" id="6463253at2"/>